<dbReference type="Pfam" id="PF11145">
    <property type="entry name" value="DUF2921"/>
    <property type="match status" value="1"/>
</dbReference>
<feature type="domain" description="SWEET-like" evidence="11">
    <location>
        <begin position="368"/>
        <end position="594"/>
    </location>
</feature>
<dbReference type="EMBL" id="JALLKP010000002">
    <property type="protein sequence ID" value="KAK2196980.1"/>
    <property type="molecule type" value="Genomic_DNA"/>
</dbReference>
<evidence type="ECO:0000256" key="1">
    <source>
        <dbReference type="ARBA" id="ARBA00000900"/>
    </source>
</evidence>
<dbReference type="GO" id="GO:0012505">
    <property type="term" value="C:endomembrane system"/>
    <property type="evidence" value="ECO:0007669"/>
    <property type="project" value="UniProtKB-SubCell"/>
</dbReference>
<accession>A0AAD9PLP5</accession>
<dbReference type="GO" id="GO:0061630">
    <property type="term" value="F:ubiquitin protein ligase activity"/>
    <property type="evidence" value="ECO:0007669"/>
    <property type="project" value="UniProtKB-EC"/>
</dbReference>
<gene>
    <name evidence="12" type="ORF">BdWA1_002230</name>
</gene>
<keyword evidence="5" id="KW-0808">Transferase</keyword>
<feature type="transmembrane region" description="Helical" evidence="10">
    <location>
        <begin position="50"/>
        <end position="72"/>
    </location>
</feature>
<evidence type="ECO:0000313" key="12">
    <source>
        <dbReference type="EMBL" id="KAK2196980.1"/>
    </source>
</evidence>
<evidence type="ECO:0000256" key="8">
    <source>
        <dbReference type="ARBA" id="ARBA00022989"/>
    </source>
</evidence>
<sequence length="630" mass="72238">MESSAGEINAEVLINSISQNRGDYNMATHGDQNRETLTIAQEPVSRHRNIVTIMASLGIVLGTLSLNFMAYIPQNGQILINGLGMNGSLEDIRSFSTYYTGSYEICKEAQSVETVSGKVEERPRQCWTGKLHATVVYKTVSLDTFTRVYLILALENASSAWYKSLSKYRGGYSDGQRFYIGFSSVETTRMLDKLNLVGFSHSICPYAVKGNFTKYWPAEAFREQEWNGFGMDKIGPLCSLQASLIQPLPSQRQVSFRRHDDFYISSLHRYIFNEFAEYAIVNTPKLNPFNMFTKPKEPIQVYHGEKVLEDNKNVATESDVYSEIPTMLLDNIKGVIKSPDCGIDINFTGTERDMSKMETLLLQFSSTFIIKSMLESLVLFFQFRHVVNSSNGQSISIISLCMLCYQDILEIFWLLYHGSAFQNAMLSLWIMLFIKFILVAVIEHSFIILVWRANHSNQIREGWESTQKRFVLFYRYCASFMILQGVMWYFYYSKSPWVCTFAYLCWVPQILLDAWRGHCSAFHILTIAAITGCRLIMPFYLFLMGETAFNYDVFSTDIAKPNALVGGIIVSTSIFQVFLMALQRHHGPRYFASWSILPQIYSYVRPWSKMMEDDPQECVICMYDIVQSKG</sequence>
<feature type="transmembrane region" description="Helical" evidence="10">
    <location>
        <begin position="428"/>
        <end position="451"/>
    </location>
</feature>
<comment type="caution">
    <text evidence="12">The sequence shown here is derived from an EMBL/GenBank/DDBJ whole genome shotgun (WGS) entry which is preliminary data.</text>
</comment>
<evidence type="ECO:0000256" key="7">
    <source>
        <dbReference type="ARBA" id="ARBA00022786"/>
    </source>
</evidence>
<feature type="transmembrane region" description="Helical" evidence="10">
    <location>
        <begin position="360"/>
        <end position="383"/>
    </location>
</feature>
<proteinExistence type="predicted"/>
<keyword evidence="8 10" id="KW-1133">Transmembrane helix</keyword>
<dbReference type="AlphaFoldDB" id="A0AAD9PLP5"/>
<keyword evidence="13" id="KW-1185">Reference proteome</keyword>
<feature type="transmembrane region" description="Helical" evidence="10">
    <location>
        <begin position="472"/>
        <end position="491"/>
    </location>
</feature>
<evidence type="ECO:0000256" key="10">
    <source>
        <dbReference type="SAM" id="Phobius"/>
    </source>
</evidence>
<keyword evidence="7" id="KW-0833">Ubl conjugation pathway</keyword>
<comment type="subcellular location">
    <subcellularLocation>
        <location evidence="2">Endomembrane system</location>
        <topology evidence="2">Multi-pass membrane protein</topology>
    </subcellularLocation>
</comment>
<dbReference type="EC" id="2.3.2.27" evidence="4"/>
<dbReference type="GeneID" id="94336528"/>
<dbReference type="RefSeq" id="XP_067803822.1">
    <property type="nucleotide sequence ID" value="XM_067947258.1"/>
</dbReference>
<reference evidence="12" key="1">
    <citation type="journal article" date="2023" name="Nat. Microbiol.">
        <title>Babesia duncani multi-omics identifies virulence factors and drug targets.</title>
        <authorList>
            <person name="Singh P."/>
            <person name="Lonardi S."/>
            <person name="Liang Q."/>
            <person name="Vydyam P."/>
            <person name="Khabirova E."/>
            <person name="Fang T."/>
            <person name="Gihaz S."/>
            <person name="Thekkiniath J."/>
            <person name="Munshi M."/>
            <person name="Abel S."/>
            <person name="Ciampossin L."/>
            <person name="Batugedara G."/>
            <person name="Gupta M."/>
            <person name="Lu X.M."/>
            <person name="Lenz T."/>
            <person name="Chakravarty S."/>
            <person name="Cornillot E."/>
            <person name="Hu Y."/>
            <person name="Ma W."/>
            <person name="Gonzalez L.M."/>
            <person name="Sanchez S."/>
            <person name="Estrada K."/>
            <person name="Sanchez-Flores A."/>
            <person name="Montero E."/>
            <person name="Harb O.S."/>
            <person name="Le Roch K.G."/>
            <person name="Mamoun C.B."/>
        </authorList>
    </citation>
    <scope>NUCLEOTIDE SEQUENCE</scope>
    <source>
        <strain evidence="12">WA1</strain>
    </source>
</reference>
<organism evidence="12 13">
    <name type="scientific">Babesia duncani</name>
    <dbReference type="NCBI Taxonomy" id="323732"/>
    <lineage>
        <taxon>Eukaryota</taxon>
        <taxon>Sar</taxon>
        <taxon>Alveolata</taxon>
        <taxon>Apicomplexa</taxon>
        <taxon>Aconoidasida</taxon>
        <taxon>Piroplasmida</taxon>
        <taxon>Babesiidae</taxon>
        <taxon>Babesia</taxon>
    </lineage>
</organism>
<evidence type="ECO:0000256" key="3">
    <source>
        <dbReference type="ARBA" id="ARBA00004906"/>
    </source>
</evidence>
<feature type="transmembrane region" description="Helical" evidence="10">
    <location>
        <begin position="522"/>
        <end position="543"/>
    </location>
</feature>
<dbReference type="Proteomes" id="UP001214638">
    <property type="component" value="Unassembled WGS sequence"/>
</dbReference>
<evidence type="ECO:0000256" key="2">
    <source>
        <dbReference type="ARBA" id="ARBA00004127"/>
    </source>
</evidence>
<keyword evidence="9 10" id="KW-0472">Membrane</keyword>
<protein>
    <recommendedName>
        <fullName evidence="4">RING-type E3 ubiquitin transferase</fullName>
        <ecNumber evidence="4">2.3.2.27</ecNumber>
    </recommendedName>
</protein>
<evidence type="ECO:0000256" key="9">
    <source>
        <dbReference type="ARBA" id="ARBA00023136"/>
    </source>
</evidence>
<comment type="pathway">
    <text evidence="3">Protein modification; protein ubiquitination.</text>
</comment>
<evidence type="ECO:0000256" key="5">
    <source>
        <dbReference type="ARBA" id="ARBA00022679"/>
    </source>
</evidence>
<evidence type="ECO:0000313" key="13">
    <source>
        <dbReference type="Proteomes" id="UP001214638"/>
    </source>
</evidence>
<evidence type="ECO:0000259" key="11">
    <source>
        <dbReference type="Pfam" id="PF11145"/>
    </source>
</evidence>
<dbReference type="KEGG" id="bdw:94336528"/>
<evidence type="ECO:0000256" key="4">
    <source>
        <dbReference type="ARBA" id="ARBA00012483"/>
    </source>
</evidence>
<dbReference type="InterPro" id="IPR021319">
    <property type="entry name" value="DUF2921"/>
</dbReference>
<feature type="transmembrane region" description="Helical" evidence="10">
    <location>
        <begin position="563"/>
        <end position="582"/>
    </location>
</feature>
<name>A0AAD9PLP5_9APIC</name>
<comment type="catalytic activity">
    <reaction evidence="1">
        <text>S-ubiquitinyl-[E2 ubiquitin-conjugating enzyme]-L-cysteine + [acceptor protein]-L-lysine = [E2 ubiquitin-conjugating enzyme]-L-cysteine + N(6)-ubiquitinyl-[acceptor protein]-L-lysine.</text>
        <dbReference type="EC" id="2.3.2.27"/>
    </reaction>
</comment>
<feature type="transmembrane region" description="Helical" evidence="10">
    <location>
        <begin position="395"/>
        <end position="416"/>
    </location>
</feature>
<evidence type="ECO:0000256" key="6">
    <source>
        <dbReference type="ARBA" id="ARBA00022692"/>
    </source>
</evidence>
<keyword evidence="6 10" id="KW-0812">Transmembrane</keyword>